<dbReference type="Gene3D" id="3.40.50.720">
    <property type="entry name" value="NAD(P)-binding Rossmann-like Domain"/>
    <property type="match status" value="1"/>
</dbReference>
<dbReference type="Gene3D" id="3.30.360.10">
    <property type="entry name" value="Dihydrodipicolinate Reductase, domain 2"/>
    <property type="match status" value="1"/>
</dbReference>
<dbReference type="Pfam" id="PF01408">
    <property type="entry name" value="GFO_IDH_MocA"/>
    <property type="match status" value="1"/>
</dbReference>
<evidence type="ECO:0000256" key="1">
    <source>
        <dbReference type="ARBA" id="ARBA00023002"/>
    </source>
</evidence>
<comment type="caution">
    <text evidence="5">The sequence shown here is derived from an EMBL/GenBank/DDBJ whole genome shotgun (WGS) entry which is preliminary data.</text>
</comment>
<dbReference type="GO" id="GO:0000166">
    <property type="term" value="F:nucleotide binding"/>
    <property type="evidence" value="ECO:0007669"/>
    <property type="project" value="InterPro"/>
</dbReference>
<dbReference type="InterPro" id="IPR050463">
    <property type="entry name" value="Gfo/Idh/MocA_oxidrdct_glycsds"/>
</dbReference>
<proteinExistence type="predicted"/>
<dbReference type="Proteomes" id="UP000075025">
    <property type="component" value="Unassembled WGS sequence"/>
</dbReference>
<dbReference type="OrthoDB" id="9792085at2"/>
<protein>
    <submittedName>
        <fullName evidence="5">Myo-inositol 2-dehydrogenase</fullName>
    </submittedName>
</protein>
<gene>
    <name evidence="5" type="ORF">NS220_09915</name>
</gene>
<evidence type="ECO:0000259" key="3">
    <source>
        <dbReference type="Pfam" id="PF01408"/>
    </source>
</evidence>
<dbReference type="Pfam" id="PF22725">
    <property type="entry name" value="GFO_IDH_MocA_C3"/>
    <property type="match status" value="1"/>
</dbReference>
<evidence type="ECO:0000313" key="5">
    <source>
        <dbReference type="EMBL" id="KTR94197.1"/>
    </source>
</evidence>
<keyword evidence="2" id="KW-0520">NAD</keyword>
<accession>A0A147EWJ8</accession>
<dbReference type="InterPro" id="IPR055170">
    <property type="entry name" value="GFO_IDH_MocA-like_dom"/>
</dbReference>
<dbReference type="RefSeq" id="WP_058623901.1">
    <property type="nucleotide sequence ID" value="NZ_LDRT01000060.1"/>
</dbReference>
<dbReference type="InterPro" id="IPR036291">
    <property type="entry name" value="NAD(P)-bd_dom_sf"/>
</dbReference>
<evidence type="ECO:0000256" key="2">
    <source>
        <dbReference type="ARBA" id="ARBA00023027"/>
    </source>
</evidence>
<dbReference type="PANTHER" id="PTHR43818">
    <property type="entry name" value="BCDNA.GH03377"/>
    <property type="match status" value="1"/>
</dbReference>
<dbReference type="GO" id="GO:0016491">
    <property type="term" value="F:oxidoreductase activity"/>
    <property type="evidence" value="ECO:0007669"/>
    <property type="project" value="UniProtKB-KW"/>
</dbReference>
<dbReference type="PANTHER" id="PTHR43818:SF11">
    <property type="entry name" value="BCDNA.GH03377"/>
    <property type="match status" value="1"/>
</dbReference>
<evidence type="ECO:0000259" key="4">
    <source>
        <dbReference type="Pfam" id="PF22725"/>
    </source>
</evidence>
<dbReference type="SUPFAM" id="SSF51735">
    <property type="entry name" value="NAD(P)-binding Rossmann-fold domains"/>
    <property type="match status" value="1"/>
</dbReference>
<dbReference type="EMBL" id="LDRT01000060">
    <property type="protein sequence ID" value="KTR94197.1"/>
    <property type="molecule type" value="Genomic_DNA"/>
</dbReference>
<dbReference type="SUPFAM" id="SSF55347">
    <property type="entry name" value="Glyceraldehyde-3-phosphate dehydrogenase-like, C-terminal domain"/>
    <property type="match status" value="1"/>
</dbReference>
<reference evidence="5 6" key="1">
    <citation type="journal article" date="2016" name="Front. Microbiol.">
        <title>Genomic Resource of Rice Seed Associated Bacteria.</title>
        <authorList>
            <person name="Midha S."/>
            <person name="Bansal K."/>
            <person name="Sharma S."/>
            <person name="Kumar N."/>
            <person name="Patil P.P."/>
            <person name="Chaudhry V."/>
            <person name="Patil P.B."/>
        </authorList>
    </citation>
    <scope>NUCLEOTIDE SEQUENCE [LARGE SCALE GENOMIC DNA]</scope>
    <source>
        <strain evidence="5 6">NS220</strain>
    </source>
</reference>
<evidence type="ECO:0000313" key="6">
    <source>
        <dbReference type="Proteomes" id="UP000075025"/>
    </source>
</evidence>
<name>A0A147EWJ8_MICTE</name>
<organism evidence="5 6">
    <name type="scientific">Microbacterium testaceum</name>
    <name type="common">Aureobacterium testaceum</name>
    <name type="synonym">Brevibacterium testaceum</name>
    <dbReference type="NCBI Taxonomy" id="2033"/>
    <lineage>
        <taxon>Bacteria</taxon>
        <taxon>Bacillati</taxon>
        <taxon>Actinomycetota</taxon>
        <taxon>Actinomycetes</taxon>
        <taxon>Micrococcales</taxon>
        <taxon>Microbacteriaceae</taxon>
        <taxon>Microbacterium</taxon>
    </lineage>
</organism>
<feature type="domain" description="GFO/IDH/MocA-like oxidoreductase" evidence="4">
    <location>
        <begin position="143"/>
        <end position="290"/>
    </location>
</feature>
<dbReference type="PATRIC" id="fig|2033.6.peg.3118"/>
<dbReference type="InterPro" id="IPR000683">
    <property type="entry name" value="Gfo/Idh/MocA-like_OxRdtase_N"/>
</dbReference>
<sequence length="394" mass="42467">MQNRTHVGVGLISAGWMGRLHSRAYRAVPQHFPEIGAEPKLVIAADPDERGRQHARDVLGYRSTVSDYREVLDDPAVDVVSICSPNFLHHEMALAAVAAGKPFWIEKPMGRSLPESREIAEAAEAAGLVTSVGFNYRHAPAIARARELVRSDALGTITTVRVSFLADYSADPLGILTWRFLRDKAGSGVMGDLLSHGVDLAQFVVGRIAAVSATKETFIRRRPLASSGAVSHFASGSADAETGEVENEDYAAVIGRFDSGAVGVFDASRVAIGTRAEYRLEVYGTRGSIRWNFERLNELEHADSAHGYRRIMAEPGFGAFDRFQPGAGTSMGFDDFKTIEAALFLRSVLTGRQLAPSAGDGWAAAAIVDAAEESVADGRWHDVSEVTATTTYDA</sequence>
<dbReference type="AlphaFoldDB" id="A0A147EWJ8"/>
<feature type="domain" description="Gfo/Idh/MocA-like oxidoreductase N-terminal" evidence="3">
    <location>
        <begin position="8"/>
        <end position="134"/>
    </location>
</feature>
<keyword evidence="1" id="KW-0560">Oxidoreductase</keyword>